<feature type="transmembrane region" description="Helical" evidence="1">
    <location>
        <begin position="347"/>
        <end position="366"/>
    </location>
</feature>
<name>A0A8J6NTE6_9CHLR</name>
<evidence type="ECO:0000313" key="2">
    <source>
        <dbReference type="EMBL" id="MBC8337014.1"/>
    </source>
</evidence>
<reference evidence="2 3" key="1">
    <citation type="submission" date="2020-08" db="EMBL/GenBank/DDBJ databases">
        <title>Bridging the membrane lipid divide: bacteria of the FCB group superphylum have the potential to synthesize archaeal ether lipids.</title>
        <authorList>
            <person name="Villanueva L."/>
            <person name="Von Meijenfeldt F.A.B."/>
            <person name="Westbye A.B."/>
            <person name="Yadav S."/>
            <person name="Hopmans E.C."/>
            <person name="Dutilh B.E."/>
            <person name="Sinninghe Damste J.S."/>
        </authorList>
    </citation>
    <scope>NUCLEOTIDE SEQUENCE [LARGE SCALE GENOMIC DNA]</scope>
    <source>
        <strain evidence="2">NIOZ-UU36</strain>
    </source>
</reference>
<feature type="transmembrane region" description="Helical" evidence="1">
    <location>
        <begin position="146"/>
        <end position="166"/>
    </location>
</feature>
<feature type="transmembrane region" description="Helical" evidence="1">
    <location>
        <begin position="387"/>
        <end position="406"/>
    </location>
</feature>
<dbReference type="AlphaFoldDB" id="A0A8J6NTE6"/>
<dbReference type="Proteomes" id="UP000614469">
    <property type="component" value="Unassembled WGS sequence"/>
</dbReference>
<protein>
    <recommendedName>
        <fullName evidence="4">Glycosyltransferase RgtA/B/C/D-like domain-containing protein</fullName>
    </recommendedName>
</protein>
<feature type="transmembrane region" description="Helical" evidence="1">
    <location>
        <begin position="291"/>
        <end position="312"/>
    </location>
</feature>
<feature type="transmembrane region" description="Helical" evidence="1">
    <location>
        <begin position="186"/>
        <end position="201"/>
    </location>
</feature>
<feature type="transmembrane region" description="Helical" evidence="1">
    <location>
        <begin position="319"/>
        <end position="341"/>
    </location>
</feature>
<keyword evidence="1" id="KW-0472">Membrane</keyword>
<feature type="transmembrane region" description="Helical" evidence="1">
    <location>
        <begin position="213"/>
        <end position="232"/>
    </location>
</feature>
<evidence type="ECO:0000256" key="1">
    <source>
        <dbReference type="SAM" id="Phobius"/>
    </source>
</evidence>
<comment type="caution">
    <text evidence="2">The sequence shown here is derived from an EMBL/GenBank/DDBJ whole genome shotgun (WGS) entry which is preliminary data.</text>
</comment>
<proteinExistence type="predicted"/>
<feature type="transmembrane region" description="Helical" evidence="1">
    <location>
        <begin position="98"/>
        <end position="116"/>
    </location>
</feature>
<feature type="transmembrane region" description="Helical" evidence="1">
    <location>
        <begin position="68"/>
        <end position="86"/>
    </location>
</feature>
<keyword evidence="1" id="KW-0812">Transmembrane</keyword>
<keyword evidence="1" id="KW-1133">Transmembrane helix</keyword>
<accession>A0A8J6NTE6</accession>
<organism evidence="2 3">
    <name type="scientific">Candidatus Desulfolinea nitratireducens</name>
    <dbReference type="NCBI Taxonomy" id="2841698"/>
    <lineage>
        <taxon>Bacteria</taxon>
        <taxon>Bacillati</taxon>
        <taxon>Chloroflexota</taxon>
        <taxon>Anaerolineae</taxon>
        <taxon>Anaerolineales</taxon>
        <taxon>Anaerolineales incertae sedis</taxon>
        <taxon>Candidatus Desulfolinea</taxon>
    </lineage>
</organism>
<sequence>MTNRTYLLLFILALGLAIGIASFQSTPGYLDGDYYYVTGLQLAQGKGFTEPFLWNYLDDPEGLPHPSHAYWMPLASILSALGMRIARGFDFASAQWIFILLSALIPLITAALAFSLTSRRDLSLIAAFLALFSGYYAPFLTTTDTFTLYMLLGGGFLLALKIRQIWLKSLILGFLAGLMHLSRADGVIWLIFAFLSLIISYRNSVQKQSFSSFLFPLFLIVGYLLPTLPWFLRNLDVFGTILAPGGGQMLWLTSYNQIFSYPAGSLTMETWLASGWSAIFEARFWALKLNLGTILGVQGEIILLPFIIWGAWHYRKNELIRIGSLAWLTTALIMTIIFPFAGARGSFFHSGAALQSLWWALAPVGLEQAIIWISRLRGWRLREAWQVFRVGIVVISLIFTLTILWGRVISPSARKQAQNRGVPRYALIEKVLSAQKNDDEHTAVIVSNPPGYYLSGGRGALALPDGDAQTVLDIATRYDAGYLILEPGAVTQGLIPVFDAPATHHDLLFLKEIEGAKIFVIKKQP</sequence>
<evidence type="ECO:0008006" key="4">
    <source>
        <dbReference type="Google" id="ProtNLM"/>
    </source>
</evidence>
<dbReference type="EMBL" id="JACNJN010000222">
    <property type="protein sequence ID" value="MBC8337014.1"/>
    <property type="molecule type" value="Genomic_DNA"/>
</dbReference>
<evidence type="ECO:0000313" key="3">
    <source>
        <dbReference type="Proteomes" id="UP000614469"/>
    </source>
</evidence>
<gene>
    <name evidence="2" type="ORF">H8E29_17295</name>
</gene>